<sequence length="157" mass="18050">MVQAISDLAMAIDVSVGSARAIAVVAAREHILKSRSFQRATTWVKHFRELGSDRKRTYLAAFPRRFEKTKTLLELARVCLSTRCAQDLVDRYNPVVVLVDDKLYNAISHRRKIAESRVREAHRRILIGLADSLANYARVLLEKQPRRLRGELLRLEK</sequence>
<keyword evidence="2" id="KW-1185">Reference proteome</keyword>
<organism evidence="1 2">
    <name type="scientific">Pyrodictium abyssi</name>
    <dbReference type="NCBI Taxonomy" id="54256"/>
    <lineage>
        <taxon>Archaea</taxon>
        <taxon>Thermoproteota</taxon>
        <taxon>Thermoprotei</taxon>
        <taxon>Desulfurococcales</taxon>
        <taxon>Pyrodictiaceae</taxon>
        <taxon>Pyrodictium</taxon>
    </lineage>
</organism>
<dbReference type="Proteomes" id="UP001341135">
    <property type="component" value="Chromosome"/>
</dbReference>
<proteinExistence type="predicted"/>
<gene>
    <name evidence="1" type="ORF">PABY_06010</name>
</gene>
<dbReference type="EMBL" id="AP028907">
    <property type="protein sequence ID" value="BES81034.1"/>
    <property type="molecule type" value="Genomic_DNA"/>
</dbReference>
<evidence type="ECO:0000313" key="1">
    <source>
        <dbReference type="EMBL" id="BES81034.1"/>
    </source>
</evidence>
<name>A0ABN6ZLC2_9CREN</name>
<evidence type="ECO:0000313" key="2">
    <source>
        <dbReference type="Proteomes" id="UP001341135"/>
    </source>
</evidence>
<evidence type="ECO:0008006" key="3">
    <source>
        <dbReference type="Google" id="ProtNLM"/>
    </source>
</evidence>
<reference evidence="1 2" key="1">
    <citation type="submission" date="2023-09" db="EMBL/GenBank/DDBJ databases">
        <title>Pyrofollis japonicus gen. nov. sp. nov., a novel member of the family Pyrodictiaceae isolated from the Iheya North hydrothermal field.</title>
        <authorList>
            <person name="Miyazaki U."/>
            <person name="Sanari M."/>
            <person name="Tame A."/>
            <person name="Kitajima M."/>
            <person name="Okamoto A."/>
            <person name="Sawayama S."/>
            <person name="Miyazaki J."/>
            <person name="Takai K."/>
            <person name="Nakagawa S."/>
        </authorList>
    </citation>
    <scope>NUCLEOTIDE SEQUENCE [LARGE SCALE GENOMIC DNA]</scope>
    <source>
        <strain evidence="1 2">AV2</strain>
    </source>
</reference>
<protein>
    <recommendedName>
        <fullName evidence="3">Transposase</fullName>
    </recommendedName>
</protein>
<accession>A0ABN6ZLC2</accession>